<keyword evidence="9 12" id="KW-0675">Receptor</keyword>
<dbReference type="GO" id="GO:0016020">
    <property type="term" value="C:membrane"/>
    <property type="evidence" value="ECO:0007669"/>
    <property type="project" value="UniProtKB-SubCell"/>
</dbReference>
<name>A0A8C4DK16_DICLA</name>
<feature type="transmembrane region" description="Helical" evidence="13">
    <location>
        <begin position="20"/>
        <end position="40"/>
    </location>
</feature>
<feature type="transmembrane region" description="Helical" evidence="13">
    <location>
        <begin position="240"/>
        <end position="259"/>
    </location>
</feature>
<keyword evidence="15" id="KW-1185">Reference proteome</keyword>
<evidence type="ECO:0000313" key="14">
    <source>
        <dbReference type="Ensembl" id="ENSDLAP00005005131.1"/>
    </source>
</evidence>
<sequence>MERTLINLSEQAFLLINGPLIFLNLTANIFYACCLIFPTCNRQRFKQPLNILLGYLVWCTIFYFISLMLVGGVINYVGDFNVSVVSWMILSCYVHCSMTCSVWLNFYYYIQIVPSQRALLIWVKRNLRSITCVALFLDAILFCFDGVINIVHLTTSSGFTDINDTWTDNHIEELYLSSQVCFFILKVYIWICLCIMMVSSFSTAHYLYRHIRSMAWGGSYFSCPTIRSQMRVTITGISQAVLYLLYATFYFFDAFTYIFSSQFHLNTWVSFTVTSLYLSGTTVNLGIGQTAFKRSAADVWKALKALCGVGMATNDVKMHSSQLTSGEIANTVTVGVQMSLR</sequence>
<evidence type="ECO:0000256" key="6">
    <source>
        <dbReference type="ARBA" id="ARBA00022989"/>
    </source>
</evidence>
<dbReference type="GO" id="GO:0004930">
    <property type="term" value="F:G protein-coupled receptor activity"/>
    <property type="evidence" value="ECO:0007669"/>
    <property type="project" value="UniProtKB-KW"/>
</dbReference>
<evidence type="ECO:0000256" key="5">
    <source>
        <dbReference type="ARBA" id="ARBA00022692"/>
    </source>
</evidence>
<keyword evidence="10 12" id="KW-0807">Transducer</keyword>
<evidence type="ECO:0000256" key="9">
    <source>
        <dbReference type="ARBA" id="ARBA00023170"/>
    </source>
</evidence>
<evidence type="ECO:0000256" key="10">
    <source>
        <dbReference type="ARBA" id="ARBA00023224"/>
    </source>
</evidence>
<accession>A0A8C4DK16</accession>
<evidence type="ECO:0000313" key="15">
    <source>
        <dbReference type="Proteomes" id="UP000694389"/>
    </source>
</evidence>
<keyword evidence="4 12" id="KW-0716">Sensory transduction</keyword>
<dbReference type="InterPro" id="IPR007960">
    <property type="entry name" value="TAS2R"/>
</dbReference>
<reference evidence="14" key="1">
    <citation type="submission" date="2025-08" db="UniProtKB">
        <authorList>
            <consortium name="Ensembl"/>
        </authorList>
    </citation>
    <scope>IDENTIFICATION</scope>
</reference>
<comment type="subcellular location">
    <subcellularLocation>
        <location evidence="1 12">Membrane</location>
        <topology evidence="1 12">Multi-pass membrane protein</topology>
    </subcellularLocation>
</comment>
<gene>
    <name evidence="14" type="primary">LOC127365651</name>
</gene>
<feature type="transmembrane region" description="Helical" evidence="13">
    <location>
        <begin position="187"/>
        <end position="208"/>
    </location>
</feature>
<keyword evidence="6 13" id="KW-1133">Transmembrane helix</keyword>
<evidence type="ECO:0000256" key="1">
    <source>
        <dbReference type="ARBA" id="ARBA00004141"/>
    </source>
</evidence>
<dbReference type="OrthoDB" id="8724017at2759"/>
<evidence type="ECO:0000256" key="8">
    <source>
        <dbReference type="ARBA" id="ARBA00023136"/>
    </source>
</evidence>
<organism evidence="14 15">
    <name type="scientific">Dicentrarchus labrax</name>
    <name type="common">European seabass</name>
    <name type="synonym">Morone labrax</name>
    <dbReference type="NCBI Taxonomy" id="13489"/>
    <lineage>
        <taxon>Eukaryota</taxon>
        <taxon>Metazoa</taxon>
        <taxon>Chordata</taxon>
        <taxon>Craniata</taxon>
        <taxon>Vertebrata</taxon>
        <taxon>Euteleostomi</taxon>
        <taxon>Actinopterygii</taxon>
        <taxon>Neopterygii</taxon>
        <taxon>Teleostei</taxon>
        <taxon>Neoteleostei</taxon>
        <taxon>Acanthomorphata</taxon>
        <taxon>Eupercaria</taxon>
        <taxon>Moronidae</taxon>
        <taxon>Dicentrarchus</taxon>
    </lineage>
</organism>
<dbReference type="OMA" id="MEPWLYA"/>
<dbReference type="Pfam" id="PF05296">
    <property type="entry name" value="TAS2R"/>
    <property type="match status" value="1"/>
</dbReference>
<feature type="transmembrane region" description="Helical" evidence="13">
    <location>
        <begin position="265"/>
        <end position="287"/>
    </location>
</feature>
<feature type="transmembrane region" description="Helical" evidence="13">
    <location>
        <begin position="84"/>
        <end position="110"/>
    </location>
</feature>
<keyword evidence="5 12" id="KW-0812">Transmembrane</keyword>
<dbReference type="GeneTree" id="ENSGT00530000065251"/>
<feature type="transmembrane region" description="Helical" evidence="13">
    <location>
        <begin position="52"/>
        <end position="78"/>
    </location>
</feature>
<dbReference type="RefSeq" id="XP_051259928.1">
    <property type="nucleotide sequence ID" value="XM_051403968.1"/>
</dbReference>
<feature type="transmembrane region" description="Helical" evidence="13">
    <location>
        <begin position="130"/>
        <end position="151"/>
    </location>
</feature>
<dbReference type="PANTHER" id="PTHR11394">
    <property type="entry name" value="TASTE RECEPTOR TYPE 2"/>
    <property type="match status" value="1"/>
</dbReference>
<dbReference type="Proteomes" id="UP000694389">
    <property type="component" value="Unassembled WGS sequence"/>
</dbReference>
<dbReference type="GeneID" id="127365651"/>
<dbReference type="GO" id="GO:0033038">
    <property type="term" value="F:bitter taste receptor activity"/>
    <property type="evidence" value="ECO:0007669"/>
    <property type="project" value="InterPro"/>
</dbReference>
<protein>
    <recommendedName>
        <fullName evidence="12">Taste receptor type 2</fullName>
    </recommendedName>
</protein>
<keyword evidence="3 12" id="KW-0919">Taste</keyword>
<keyword evidence="7 12" id="KW-0297">G-protein coupled receptor</keyword>
<evidence type="ECO:0000256" key="11">
    <source>
        <dbReference type="RuleBase" id="RU004423"/>
    </source>
</evidence>
<evidence type="ECO:0000256" key="7">
    <source>
        <dbReference type="ARBA" id="ARBA00023040"/>
    </source>
</evidence>
<evidence type="ECO:0000256" key="13">
    <source>
        <dbReference type="SAM" id="Phobius"/>
    </source>
</evidence>
<evidence type="ECO:0000256" key="3">
    <source>
        <dbReference type="ARBA" id="ARBA00022480"/>
    </source>
</evidence>
<reference evidence="14" key="2">
    <citation type="submission" date="2025-09" db="UniProtKB">
        <authorList>
            <consortium name="Ensembl"/>
        </authorList>
    </citation>
    <scope>IDENTIFICATION</scope>
</reference>
<evidence type="ECO:0000256" key="4">
    <source>
        <dbReference type="ARBA" id="ARBA00022606"/>
    </source>
</evidence>
<evidence type="ECO:0000256" key="2">
    <source>
        <dbReference type="ARBA" id="ARBA00007376"/>
    </source>
</evidence>
<evidence type="ECO:0000256" key="12">
    <source>
        <dbReference type="RuleBase" id="RU004424"/>
    </source>
</evidence>
<dbReference type="PROSITE" id="PS51257">
    <property type="entry name" value="PROKAR_LIPOPROTEIN"/>
    <property type="match status" value="1"/>
</dbReference>
<proteinExistence type="inferred from homology"/>
<comment type="similarity">
    <text evidence="2 11">Belongs to the G-protein coupled receptor T2R family.</text>
</comment>
<dbReference type="Ensembl" id="ENSDLAT00005005291.2">
    <property type="protein sequence ID" value="ENSDLAP00005005131.1"/>
    <property type="gene ID" value="ENSDLAG00005002261.2"/>
</dbReference>
<dbReference type="AlphaFoldDB" id="A0A8C4DK16"/>
<keyword evidence="8 12" id="KW-0472">Membrane</keyword>